<dbReference type="Proteomes" id="UP000028999">
    <property type="component" value="Unassembled WGS sequence"/>
</dbReference>
<name>A0A078F7X2_BRANA</name>
<dbReference type="GO" id="GO:0005737">
    <property type="term" value="C:cytoplasm"/>
    <property type="evidence" value="ECO:0000318"/>
    <property type="project" value="GO_Central"/>
</dbReference>
<dbReference type="OMA" id="FCHWELE"/>
<dbReference type="EMBL" id="LK032004">
    <property type="protein sequence ID" value="CDY10530.1"/>
    <property type="molecule type" value="Genomic_DNA"/>
</dbReference>
<dbReference type="PaxDb" id="3708-A0A078F7X2"/>
<reference evidence="2 3" key="1">
    <citation type="journal article" date="2014" name="Science">
        <title>Plant genetics. Early allopolyploid evolution in the post-Neolithic Brassica napus oilseed genome.</title>
        <authorList>
            <person name="Chalhoub B."/>
            <person name="Denoeud F."/>
            <person name="Liu S."/>
            <person name="Parkin I.A."/>
            <person name="Tang H."/>
            <person name="Wang X."/>
            <person name="Chiquet J."/>
            <person name="Belcram H."/>
            <person name="Tong C."/>
            <person name="Samans B."/>
            <person name="Correa M."/>
            <person name="Da Silva C."/>
            <person name="Just J."/>
            <person name="Falentin C."/>
            <person name="Koh C.S."/>
            <person name="Le Clainche I."/>
            <person name="Bernard M."/>
            <person name="Bento P."/>
            <person name="Noel B."/>
            <person name="Labadie K."/>
            <person name="Alberti A."/>
            <person name="Charles M."/>
            <person name="Arnaud D."/>
            <person name="Guo H."/>
            <person name="Daviaud C."/>
            <person name="Alamery S."/>
            <person name="Jabbari K."/>
            <person name="Zhao M."/>
            <person name="Edger P.P."/>
            <person name="Chelaifa H."/>
            <person name="Tack D."/>
            <person name="Lassalle G."/>
            <person name="Mestiri I."/>
            <person name="Schnel N."/>
            <person name="Le Paslier M.C."/>
            <person name="Fan G."/>
            <person name="Renault V."/>
            <person name="Bayer P.E."/>
            <person name="Golicz A.A."/>
            <person name="Manoli S."/>
            <person name="Lee T.H."/>
            <person name="Thi V.H."/>
            <person name="Chalabi S."/>
            <person name="Hu Q."/>
            <person name="Fan C."/>
            <person name="Tollenaere R."/>
            <person name="Lu Y."/>
            <person name="Battail C."/>
            <person name="Shen J."/>
            <person name="Sidebottom C.H."/>
            <person name="Wang X."/>
            <person name="Canaguier A."/>
            <person name="Chauveau A."/>
            <person name="Berard A."/>
            <person name="Deniot G."/>
            <person name="Guan M."/>
            <person name="Liu Z."/>
            <person name="Sun F."/>
            <person name="Lim Y.P."/>
            <person name="Lyons E."/>
            <person name="Town C.D."/>
            <person name="Bancroft I."/>
            <person name="Wang X."/>
            <person name="Meng J."/>
            <person name="Ma J."/>
            <person name="Pires J.C."/>
            <person name="King G.J."/>
            <person name="Brunel D."/>
            <person name="Delourme R."/>
            <person name="Renard M."/>
            <person name="Aury J.M."/>
            <person name="Adams K.L."/>
            <person name="Batley J."/>
            <person name="Snowdon R.J."/>
            <person name="Tost J."/>
            <person name="Edwards D."/>
            <person name="Zhou Y."/>
            <person name="Hua W."/>
            <person name="Sharpe A.G."/>
            <person name="Paterson A.H."/>
            <person name="Guan C."/>
            <person name="Wincker P."/>
        </authorList>
    </citation>
    <scope>NUCLEOTIDE SEQUENCE [LARGE SCALE GENOMIC DNA]</scope>
    <source>
        <strain evidence="3">cv. Darmor-bzh</strain>
    </source>
</reference>
<dbReference type="Pfam" id="PF10354">
    <property type="entry name" value="BMT5-like"/>
    <property type="match status" value="1"/>
</dbReference>
<feature type="domain" description="25S rRNA (uridine-N(3))-methyltransferase BMT5-like" evidence="1">
    <location>
        <begin position="31"/>
        <end position="161"/>
    </location>
</feature>
<sequence length="457" mass="52371">MATIRELSRLIRDHGDEEVWITHYSSKHQILLVGEGDFSFSCSLATRFRSASNICASSLDSYDEVVRKYKKARSNLETLKRLGASLLHGVDATKLQLHPHLNSRIFDRIIFNFPHAGFHGKETDSSLIKKHRELVFGFLHGASHMVWADGECVAFEKSEYPGYENKRGDGSRCDMPFLLGECSTFKFRVSRVAKEIYAEKVKGREMKERESKWQRPALTFGLSYHQDHNLRQVNDPLVQSRQRTSPLFPYQEHRCSQFEDAIASSIRATQSPATFPHLYTRESPERRQEDQLVGQLTDSSNHNDLSVRRMIIWYMYLISNLKNVSATLFVFARAGVRSVSIQGQNDQLVIIGEGIDTAELTRELRKKVCHTTIVTVQAAPPPPQPSQQQKQPPQPHLMEYHNEMAPARRCICEIPNLGYCGFCRSMRETPYQMVPSPYPPPVMYGGYREDSDNCRIK</sequence>
<dbReference type="PANTHER" id="PTHR11538:SF26">
    <property type="entry name" value="FERREDOXIN-FOLD ANTICODON-BINDING DOMAIN-CONTAINING PROTEIN 1"/>
    <property type="match status" value="1"/>
</dbReference>
<accession>A0A078F7X2</accession>
<dbReference type="STRING" id="3708.A0A078F7X2"/>
<dbReference type="GO" id="GO:0070042">
    <property type="term" value="F:rRNA (uridine-N3-)-methyltransferase activity"/>
    <property type="evidence" value="ECO:0000318"/>
    <property type="project" value="GO_Central"/>
</dbReference>
<proteinExistence type="predicted"/>
<dbReference type="Gramene" id="CDY10530">
    <property type="protein sequence ID" value="CDY10530"/>
    <property type="gene ID" value="GSBRNA2T00032483001"/>
</dbReference>
<evidence type="ECO:0000313" key="3">
    <source>
        <dbReference type="Proteomes" id="UP000028999"/>
    </source>
</evidence>
<dbReference type="Gene3D" id="3.30.70.100">
    <property type="match status" value="1"/>
</dbReference>
<dbReference type="AlphaFoldDB" id="A0A078F7X2"/>
<protein>
    <submittedName>
        <fullName evidence="2">BnaC03g70840D protein</fullName>
    </submittedName>
</protein>
<evidence type="ECO:0000259" key="1">
    <source>
        <dbReference type="Pfam" id="PF10354"/>
    </source>
</evidence>
<evidence type="ECO:0000313" key="2">
    <source>
        <dbReference type="EMBL" id="CDY10530.1"/>
    </source>
</evidence>
<gene>
    <name evidence="2" type="primary">BnaC03g70840D</name>
    <name evidence="2" type="ORF">GSBRNA2T00032483001</name>
</gene>
<dbReference type="InterPro" id="IPR019446">
    <property type="entry name" value="BMT5-like"/>
</dbReference>
<dbReference type="PANTHER" id="PTHR11538">
    <property type="entry name" value="PHENYLALANYL-TRNA SYNTHETASE"/>
    <property type="match status" value="1"/>
</dbReference>
<keyword evidence="3" id="KW-1185">Reference proteome</keyword>
<dbReference type="GO" id="GO:0070475">
    <property type="term" value="P:rRNA base methylation"/>
    <property type="evidence" value="ECO:0000318"/>
    <property type="project" value="GO_Central"/>
</dbReference>
<organism evidence="2 3">
    <name type="scientific">Brassica napus</name>
    <name type="common">Rape</name>
    <dbReference type="NCBI Taxonomy" id="3708"/>
    <lineage>
        <taxon>Eukaryota</taxon>
        <taxon>Viridiplantae</taxon>
        <taxon>Streptophyta</taxon>
        <taxon>Embryophyta</taxon>
        <taxon>Tracheophyta</taxon>
        <taxon>Spermatophyta</taxon>
        <taxon>Magnoliopsida</taxon>
        <taxon>eudicotyledons</taxon>
        <taxon>Gunneridae</taxon>
        <taxon>Pentapetalae</taxon>
        <taxon>rosids</taxon>
        <taxon>malvids</taxon>
        <taxon>Brassicales</taxon>
        <taxon>Brassicaceae</taxon>
        <taxon>Brassiceae</taxon>
        <taxon>Brassica</taxon>
    </lineage>
</organism>